<dbReference type="SUPFAM" id="SSF81301">
    <property type="entry name" value="Nucleotidyltransferase"/>
    <property type="match status" value="1"/>
</dbReference>
<evidence type="ECO:0000313" key="9">
    <source>
        <dbReference type="Proteomes" id="UP000271974"/>
    </source>
</evidence>
<comment type="cofactor">
    <cofactor evidence="2">
        <name>Mg(2+)</name>
        <dbReference type="ChEBI" id="CHEBI:18420"/>
    </cofactor>
</comment>
<dbReference type="InterPro" id="IPR013087">
    <property type="entry name" value="Znf_C2H2_type"/>
</dbReference>
<dbReference type="Pfam" id="PF22600">
    <property type="entry name" value="MTPAP-like_central"/>
    <property type="match status" value="1"/>
</dbReference>
<keyword evidence="3" id="KW-0808">Transferase</keyword>
<feature type="compositionally biased region" description="Low complexity" evidence="6">
    <location>
        <begin position="874"/>
        <end position="884"/>
    </location>
</feature>
<dbReference type="Proteomes" id="UP000271974">
    <property type="component" value="Unassembled WGS sequence"/>
</dbReference>
<feature type="compositionally biased region" description="Polar residues" evidence="6">
    <location>
        <begin position="1013"/>
        <end position="1028"/>
    </location>
</feature>
<dbReference type="SMART" id="SM00451">
    <property type="entry name" value="ZnF_U1"/>
    <property type="match status" value="1"/>
</dbReference>
<dbReference type="InterPro" id="IPR036236">
    <property type="entry name" value="Znf_C2H2_sf"/>
</dbReference>
<dbReference type="InterPro" id="IPR002058">
    <property type="entry name" value="PAP_assoc"/>
</dbReference>
<evidence type="ECO:0000259" key="7">
    <source>
        <dbReference type="PROSITE" id="PS00028"/>
    </source>
</evidence>
<feature type="region of interest" description="Disordered" evidence="6">
    <location>
        <begin position="779"/>
        <end position="815"/>
    </location>
</feature>
<gene>
    <name evidence="8" type="ORF">EGW08_018589</name>
</gene>
<evidence type="ECO:0000256" key="3">
    <source>
        <dbReference type="ARBA" id="ARBA00022679"/>
    </source>
</evidence>
<keyword evidence="9" id="KW-1185">Reference proteome</keyword>
<dbReference type="PANTHER" id="PTHR12271">
    <property type="entry name" value="POLY A POLYMERASE CID PAP -RELATED"/>
    <property type="match status" value="1"/>
</dbReference>
<feature type="region of interest" description="Disordered" evidence="6">
    <location>
        <begin position="874"/>
        <end position="984"/>
    </location>
</feature>
<dbReference type="AlphaFoldDB" id="A0A3S0ZRM0"/>
<feature type="compositionally biased region" description="Basic residues" evidence="6">
    <location>
        <begin position="540"/>
        <end position="552"/>
    </location>
</feature>
<feature type="domain" description="C2H2-type" evidence="7">
    <location>
        <begin position="29"/>
        <end position="51"/>
    </location>
</feature>
<feature type="region of interest" description="Disordered" evidence="6">
    <location>
        <begin position="525"/>
        <end position="559"/>
    </location>
</feature>
<feature type="region of interest" description="Disordered" evidence="6">
    <location>
        <begin position="1003"/>
        <end position="1028"/>
    </location>
</feature>
<dbReference type="InterPro" id="IPR054708">
    <property type="entry name" value="MTPAP-like_central"/>
</dbReference>
<evidence type="ECO:0000256" key="2">
    <source>
        <dbReference type="ARBA" id="ARBA00001946"/>
    </source>
</evidence>
<evidence type="ECO:0000256" key="5">
    <source>
        <dbReference type="ARBA" id="ARBA00022842"/>
    </source>
</evidence>
<dbReference type="Pfam" id="PF03828">
    <property type="entry name" value="PAP_assoc"/>
    <property type="match status" value="1"/>
</dbReference>
<feature type="compositionally biased region" description="Polar residues" evidence="6">
    <location>
        <begin position="1084"/>
        <end position="1123"/>
    </location>
</feature>
<comment type="cofactor">
    <cofactor evidence="1">
        <name>Mn(2+)</name>
        <dbReference type="ChEBI" id="CHEBI:29035"/>
    </cofactor>
</comment>
<dbReference type="Gene3D" id="3.30.460.10">
    <property type="entry name" value="Beta Polymerase, domain 2"/>
    <property type="match status" value="1"/>
</dbReference>
<dbReference type="GO" id="GO:0003676">
    <property type="term" value="F:nucleic acid binding"/>
    <property type="evidence" value="ECO:0007669"/>
    <property type="project" value="InterPro"/>
</dbReference>
<dbReference type="OrthoDB" id="2274644at2759"/>
<dbReference type="PANTHER" id="PTHR12271:SF127">
    <property type="entry name" value="SPECKLE TARGETED PIP5K1A-REGULATED POLY(A) POLYMERASE"/>
    <property type="match status" value="1"/>
</dbReference>
<dbReference type="Gene3D" id="3.30.160.60">
    <property type="entry name" value="Classic Zinc Finger"/>
    <property type="match status" value="1"/>
</dbReference>
<reference evidence="8 9" key="1">
    <citation type="submission" date="2019-01" db="EMBL/GenBank/DDBJ databases">
        <title>A draft genome assembly of the solar-powered sea slug Elysia chlorotica.</title>
        <authorList>
            <person name="Cai H."/>
            <person name="Li Q."/>
            <person name="Fang X."/>
            <person name="Li J."/>
            <person name="Curtis N.E."/>
            <person name="Altenburger A."/>
            <person name="Shibata T."/>
            <person name="Feng M."/>
            <person name="Maeda T."/>
            <person name="Schwartz J.A."/>
            <person name="Shigenobu S."/>
            <person name="Lundholm N."/>
            <person name="Nishiyama T."/>
            <person name="Yang H."/>
            <person name="Hasebe M."/>
            <person name="Li S."/>
            <person name="Pierce S.K."/>
            <person name="Wang J."/>
        </authorList>
    </citation>
    <scope>NUCLEOTIDE SEQUENCE [LARGE SCALE GENOMIC DNA]</scope>
    <source>
        <strain evidence="8">EC2010</strain>
        <tissue evidence="8">Whole organism of an adult</tissue>
    </source>
</reference>
<dbReference type="CDD" id="cd05402">
    <property type="entry name" value="NT_PAP_TUTase"/>
    <property type="match status" value="1"/>
</dbReference>
<dbReference type="GO" id="GO:1990817">
    <property type="term" value="F:poly(A) RNA polymerase activity"/>
    <property type="evidence" value="ECO:0007669"/>
    <property type="project" value="TreeGrafter"/>
</dbReference>
<accession>A0A3S0ZRM0</accession>
<feature type="region of interest" description="Disordered" evidence="6">
    <location>
        <begin position="1084"/>
        <end position="1125"/>
    </location>
</feature>
<protein>
    <recommendedName>
        <fullName evidence="7">C2H2-type domain-containing protein</fullName>
    </recommendedName>
</protein>
<dbReference type="Gene3D" id="1.10.1410.10">
    <property type="match status" value="1"/>
</dbReference>
<dbReference type="GO" id="GO:0008270">
    <property type="term" value="F:zinc ion binding"/>
    <property type="evidence" value="ECO:0007669"/>
    <property type="project" value="InterPro"/>
</dbReference>
<evidence type="ECO:0000256" key="1">
    <source>
        <dbReference type="ARBA" id="ARBA00001936"/>
    </source>
</evidence>
<organism evidence="8 9">
    <name type="scientific">Elysia chlorotica</name>
    <name type="common">Eastern emerald elysia</name>
    <name type="synonym">Sea slug</name>
    <dbReference type="NCBI Taxonomy" id="188477"/>
    <lineage>
        <taxon>Eukaryota</taxon>
        <taxon>Metazoa</taxon>
        <taxon>Spiralia</taxon>
        <taxon>Lophotrochozoa</taxon>
        <taxon>Mollusca</taxon>
        <taxon>Gastropoda</taxon>
        <taxon>Heterobranchia</taxon>
        <taxon>Euthyneura</taxon>
        <taxon>Panpulmonata</taxon>
        <taxon>Sacoglossa</taxon>
        <taxon>Placobranchoidea</taxon>
        <taxon>Plakobranchidae</taxon>
        <taxon>Elysia</taxon>
    </lineage>
</organism>
<dbReference type="STRING" id="188477.A0A3S0ZRM0"/>
<dbReference type="InterPro" id="IPR003604">
    <property type="entry name" value="Matrin/U1-like-C_Znf_C2H2"/>
</dbReference>
<proteinExistence type="predicted"/>
<keyword evidence="5" id="KW-0460">Magnesium</keyword>
<feature type="compositionally biased region" description="Polar residues" evidence="6">
    <location>
        <begin position="787"/>
        <end position="801"/>
    </location>
</feature>
<dbReference type="InterPro" id="IPR043519">
    <property type="entry name" value="NT_sf"/>
</dbReference>
<dbReference type="SUPFAM" id="SSF81631">
    <property type="entry name" value="PAP/OAS1 substrate-binding domain"/>
    <property type="match status" value="1"/>
</dbReference>
<keyword evidence="4" id="KW-0479">Metal-binding</keyword>
<evidence type="ECO:0000256" key="6">
    <source>
        <dbReference type="SAM" id="MobiDB-lite"/>
    </source>
</evidence>
<dbReference type="GO" id="GO:0031123">
    <property type="term" value="P:RNA 3'-end processing"/>
    <property type="evidence" value="ECO:0007669"/>
    <property type="project" value="TreeGrafter"/>
</dbReference>
<dbReference type="SUPFAM" id="SSF57667">
    <property type="entry name" value="beta-beta-alpha zinc fingers"/>
    <property type="match status" value="1"/>
</dbReference>
<feature type="compositionally biased region" description="Polar residues" evidence="6">
    <location>
        <begin position="922"/>
        <end position="945"/>
    </location>
</feature>
<dbReference type="PROSITE" id="PS00028">
    <property type="entry name" value="ZINC_FINGER_C2H2_1"/>
    <property type="match status" value="1"/>
</dbReference>
<evidence type="ECO:0000313" key="8">
    <source>
        <dbReference type="EMBL" id="RUS73657.1"/>
    </source>
</evidence>
<evidence type="ECO:0000256" key="4">
    <source>
        <dbReference type="ARBA" id="ARBA00022723"/>
    </source>
</evidence>
<name>A0A3S0ZRM0_ELYCH</name>
<feature type="compositionally biased region" description="Low complexity" evidence="6">
    <location>
        <begin position="906"/>
        <end position="916"/>
    </location>
</feature>
<sequence>MIKHQKSGKVQATIIHIRMSGKVGDHFYCICCDSKFNKEADFNNHCNSKKHKNNERIRSEQDAAAASVLVRGVKGCKNMKEFLASYFCKFGLLAKVSAIGPENHGIGRVQYVQPEVVAEVLKAGKVHRHLGSAFRVSRFEYKPRGGDAMRVAAKEEVKRQETAREELHASIMQILEQESAVEEQMAALTEELSLTWEDFLNRQGIVVKLKEVFTPSHPEVAVHMFGSSFNGFGTQGCDLDLFLNIDLDTPADKKVLKTLQQVLTTRELSKTFSEVIFVPSTRCPIIKFIHKPTGIQCDLSLNNKKALYNTRLLRLYATDPRVRQVVFAVRLWAKFRGLSGRLGPSNSNLLTSYALTLLALYYLTRCKPEPVLPPVCDLNDCVPGILEETVEDVKCLIIPENAQLPPSKNTMSSVELLRGFFHFYSKEINWAQDAILMKDASIASRASLNQNFDYLNCRIGAMTVIDPFDLAHNVTSNVNENFRELLTNEMKRAAELSSGWLETDEPSPLGMQGLFELANLEVSDKNQQNNEEGGTPKDPKKGKKSKSKKKTPMRMEGEQENGDFHIILPMSHATLVSETLKEMATPSGLSAKQCWLNKARDLALRVLETVFLVEMEQKAIEKTEGGAEMESKMEAAESGDQIENGMNETLSCETYSEKKADMRLVDELKGTGEVEMEVEQEANKACCHGKKRSNENLVDIEIPGDQRSRGLGETYKEISSSSIEDEMPKKRLCFAGVSQASSRAGDVSVSNVCVTSPSTIVSMALSYVTTTLTASTPASSGPALTTICSPSTAPHNTPLSTTERRSAIPPPDLAQALPSQSHISFSCKCRYPVWHGRKKLKEEIMLDADPAIYSGSGITLETEISQRCVKQLTASPTSQTASTALVSVKPPDSTASQDALNKYPNAAFAEESASSNIEEKVTYSSHDSSTMGSNGGENSAASPVKSTGAYPNVIQNSTASDKSDKSSKHTNPSPIVLPEPEISEETTNLSQIALIVSNKHVNDENADQHRLPASSSKEASVDPMSQQNQLSELVHKSSDVILETSNTISQPIPNLPKSNISCSALSGDAKTDMLNSNLNISTVQTGTKSGAHTHSPSSKGGQAKSLNSSLHSGNKTPEPNSDPQGIKEELCLEFTCDLVLNGGESTPVENDNGTPQPYPHLLIKLRPSESSTKNFKVFYDVFRSLMLRFNASELNNKSE</sequence>
<comment type="caution">
    <text evidence="8">The sequence shown here is derived from an EMBL/GenBank/DDBJ whole genome shotgun (WGS) entry which is preliminary data.</text>
</comment>
<dbReference type="EMBL" id="RQTK01000913">
    <property type="protein sequence ID" value="RUS73657.1"/>
    <property type="molecule type" value="Genomic_DNA"/>
</dbReference>